<dbReference type="CDD" id="cd06260">
    <property type="entry name" value="DUF820-like"/>
    <property type="match status" value="1"/>
</dbReference>
<evidence type="ECO:0000313" key="3">
    <source>
        <dbReference type="EMBL" id="CAA9564846.1"/>
    </source>
</evidence>
<dbReference type="EMBL" id="CADCWE010000262">
    <property type="protein sequence ID" value="CAA9564846.1"/>
    <property type="molecule type" value="Genomic_DNA"/>
</dbReference>
<evidence type="ECO:0000259" key="2">
    <source>
        <dbReference type="Pfam" id="PF05685"/>
    </source>
</evidence>
<proteinExistence type="predicted"/>
<gene>
    <name evidence="3" type="ORF">AVDCRST_MAG73-4064</name>
</gene>
<dbReference type="PANTHER" id="PTHR34107">
    <property type="entry name" value="SLL0198 PROTEIN-RELATED"/>
    <property type="match status" value="1"/>
</dbReference>
<dbReference type="SUPFAM" id="SSF52980">
    <property type="entry name" value="Restriction endonuclease-like"/>
    <property type="match status" value="1"/>
</dbReference>
<feature type="domain" description="Putative restriction endonuclease" evidence="2">
    <location>
        <begin position="63"/>
        <end position="229"/>
    </location>
</feature>
<name>A0A6J4V051_9BACT</name>
<sequence length="235" mass="25189">MAIPCRAHDTAPGHAATGGVAARSCYDPAPTTADLEKRPLGFLRANQEATMATARTALMTAHDLYDLPDDAHRYELVRGELRRMPPIGGEHGRKTGDLTVPLWTHIRSRHLGGLFVGDPGFVFERDPDTVLAPDLAFVRAEILAGVVDPTRFLEVVPDLVVEIVSPSDWPAKVAAKVAAYHGFGVPLVWVLDPPPRTLTVHPRGAVPRVLGAGDILDGGNVLPGFRLPLGEPFAS</sequence>
<dbReference type="InterPro" id="IPR011335">
    <property type="entry name" value="Restrct_endonuc-II-like"/>
</dbReference>
<dbReference type="AlphaFoldDB" id="A0A6J4V051"/>
<dbReference type="Pfam" id="PF05685">
    <property type="entry name" value="Uma2"/>
    <property type="match status" value="1"/>
</dbReference>
<dbReference type="InterPro" id="IPR008538">
    <property type="entry name" value="Uma2"/>
</dbReference>
<evidence type="ECO:0000256" key="1">
    <source>
        <dbReference type="SAM" id="MobiDB-lite"/>
    </source>
</evidence>
<dbReference type="Gene3D" id="3.90.1570.10">
    <property type="entry name" value="tt1808, chain A"/>
    <property type="match status" value="1"/>
</dbReference>
<feature type="region of interest" description="Disordered" evidence="1">
    <location>
        <begin position="1"/>
        <end position="20"/>
    </location>
</feature>
<dbReference type="PANTHER" id="PTHR34107:SF1">
    <property type="entry name" value="SLL0198 PROTEIN"/>
    <property type="match status" value="1"/>
</dbReference>
<organism evidence="3">
    <name type="scientific">uncultured Thermomicrobiales bacterium</name>
    <dbReference type="NCBI Taxonomy" id="1645740"/>
    <lineage>
        <taxon>Bacteria</taxon>
        <taxon>Pseudomonadati</taxon>
        <taxon>Thermomicrobiota</taxon>
        <taxon>Thermomicrobia</taxon>
        <taxon>Thermomicrobiales</taxon>
        <taxon>environmental samples</taxon>
    </lineage>
</organism>
<reference evidence="3" key="1">
    <citation type="submission" date="2020-02" db="EMBL/GenBank/DDBJ databases">
        <authorList>
            <person name="Meier V. D."/>
        </authorList>
    </citation>
    <scope>NUCLEOTIDE SEQUENCE</scope>
    <source>
        <strain evidence="3">AVDCRST_MAG73</strain>
    </source>
</reference>
<accession>A0A6J4V051</accession>
<dbReference type="InterPro" id="IPR012296">
    <property type="entry name" value="Nuclease_put_TT1808"/>
</dbReference>
<protein>
    <recommendedName>
        <fullName evidence="2">Putative restriction endonuclease domain-containing protein</fullName>
    </recommendedName>
</protein>
<feature type="compositionally biased region" description="Basic and acidic residues" evidence="1">
    <location>
        <begin position="1"/>
        <end position="11"/>
    </location>
</feature>